<feature type="compositionally biased region" description="Low complexity" evidence="2">
    <location>
        <begin position="1"/>
        <end position="10"/>
    </location>
</feature>
<keyword evidence="4" id="KW-1185">Reference proteome</keyword>
<dbReference type="EMBL" id="KN817571">
    <property type="protein sequence ID" value="KJA20029.1"/>
    <property type="molecule type" value="Genomic_DNA"/>
</dbReference>
<feature type="compositionally biased region" description="Polar residues" evidence="2">
    <location>
        <begin position="18"/>
        <end position="33"/>
    </location>
</feature>
<proteinExistence type="predicted"/>
<dbReference type="Proteomes" id="UP000054270">
    <property type="component" value="Unassembled WGS sequence"/>
</dbReference>
<accession>A0A0D2NME0</accession>
<evidence type="ECO:0000313" key="3">
    <source>
        <dbReference type="EMBL" id="KJA20029.1"/>
    </source>
</evidence>
<gene>
    <name evidence="3" type="ORF">HYPSUDRAFT_43635</name>
</gene>
<feature type="region of interest" description="Disordered" evidence="2">
    <location>
        <begin position="1"/>
        <end position="86"/>
    </location>
</feature>
<evidence type="ECO:0000256" key="1">
    <source>
        <dbReference type="SAM" id="Coils"/>
    </source>
</evidence>
<keyword evidence="1" id="KW-0175">Coiled coil</keyword>
<sequence length="131" mass="14391">MPLFSSNSNESARRASADGQSPTRKKSIFSSDRNSPPQSTGGGSGSGSGFFQRRRSNSESSNNNNTKKNGFFGIGRNNDMENEPSIRAARDMVANAEAAEKDADRALIEARQRVRLAREHVQSLEREAREE</sequence>
<evidence type="ECO:0000313" key="4">
    <source>
        <dbReference type="Proteomes" id="UP000054270"/>
    </source>
</evidence>
<dbReference type="STRING" id="945553.A0A0D2NME0"/>
<protein>
    <submittedName>
        <fullName evidence="3">Uncharacterized protein</fullName>
    </submittedName>
</protein>
<reference evidence="4" key="1">
    <citation type="submission" date="2014-04" db="EMBL/GenBank/DDBJ databases">
        <title>Evolutionary Origins and Diversification of the Mycorrhizal Mutualists.</title>
        <authorList>
            <consortium name="DOE Joint Genome Institute"/>
            <consortium name="Mycorrhizal Genomics Consortium"/>
            <person name="Kohler A."/>
            <person name="Kuo A."/>
            <person name="Nagy L.G."/>
            <person name="Floudas D."/>
            <person name="Copeland A."/>
            <person name="Barry K.W."/>
            <person name="Cichocki N."/>
            <person name="Veneault-Fourrey C."/>
            <person name="LaButti K."/>
            <person name="Lindquist E.A."/>
            <person name="Lipzen A."/>
            <person name="Lundell T."/>
            <person name="Morin E."/>
            <person name="Murat C."/>
            <person name="Riley R."/>
            <person name="Ohm R."/>
            <person name="Sun H."/>
            <person name="Tunlid A."/>
            <person name="Henrissat B."/>
            <person name="Grigoriev I.V."/>
            <person name="Hibbett D.S."/>
            <person name="Martin F."/>
        </authorList>
    </citation>
    <scope>NUCLEOTIDE SEQUENCE [LARGE SCALE GENOMIC DNA]</scope>
    <source>
        <strain evidence="4">FD-334 SS-4</strain>
    </source>
</reference>
<evidence type="ECO:0000256" key="2">
    <source>
        <dbReference type="SAM" id="MobiDB-lite"/>
    </source>
</evidence>
<dbReference type="AlphaFoldDB" id="A0A0D2NME0"/>
<dbReference type="OMA" id="HSLFHRN"/>
<name>A0A0D2NME0_HYPSF</name>
<feature type="coiled-coil region" evidence="1">
    <location>
        <begin position="89"/>
        <end position="127"/>
    </location>
</feature>
<organism evidence="3 4">
    <name type="scientific">Hypholoma sublateritium (strain FD-334 SS-4)</name>
    <dbReference type="NCBI Taxonomy" id="945553"/>
    <lineage>
        <taxon>Eukaryota</taxon>
        <taxon>Fungi</taxon>
        <taxon>Dikarya</taxon>
        <taxon>Basidiomycota</taxon>
        <taxon>Agaricomycotina</taxon>
        <taxon>Agaricomycetes</taxon>
        <taxon>Agaricomycetidae</taxon>
        <taxon>Agaricales</taxon>
        <taxon>Agaricineae</taxon>
        <taxon>Strophariaceae</taxon>
        <taxon>Hypholoma</taxon>
    </lineage>
</organism>
<dbReference type="OrthoDB" id="3211582at2759"/>